<evidence type="ECO:0000313" key="2">
    <source>
        <dbReference type="EMBL" id="AAB62282.1"/>
    </source>
</evidence>
<organism evidence="2">
    <name type="scientific">Borreliella burgdorferi</name>
    <name type="common">Lyme disease spirochete</name>
    <name type="synonym">Borrelia burgdorferi</name>
    <dbReference type="NCBI Taxonomy" id="139"/>
    <lineage>
        <taxon>Bacteria</taxon>
        <taxon>Pseudomonadati</taxon>
        <taxon>Spirochaetota</taxon>
        <taxon>Spirochaetia</taxon>
        <taxon>Spirochaetales</taxon>
        <taxon>Borreliaceae</taxon>
        <taxon>Borreliella</taxon>
    </lineage>
</organism>
<keyword evidence="1" id="KW-0472">Membrane</keyword>
<proteinExistence type="predicted"/>
<keyword evidence="1" id="KW-1133">Transmembrane helix</keyword>
<accession>O31326</accession>
<feature type="transmembrane region" description="Helical" evidence="1">
    <location>
        <begin position="6"/>
        <end position="24"/>
    </location>
</feature>
<name>O31326_BORBG</name>
<gene>
    <name evidence="2" type="primary">s4</name>
</gene>
<protein>
    <submittedName>
        <fullName evidence="2">S4</fullName>
    </submittedName>
</protein>
<dbReference type="AlphaFoldDB" id="O31326"/>
<reference evidence="2" key="1">
    <citation type="journal article" date="1996" name="Biochim. Biophys. Acta">
        <title>Characterization of two genes, p11 and p5, on the Borrelia burgdorferi 49-kilo base linear plasmid.</title>
        <authorList>
            <person name="Feng S."/>
            <person name="Das S."/>
            <person name="Barthold S.W."/>
            <person name="Fikrig E."/>
        </authorList>
    </citation>
    <scope>NUCLEOTIDE SEQUENCE</scope>
    <source>
        <strain evidence="2">N40</strain>
    </source>
</reference>
<evidence type="ECO:0000256" key="1">
    <source>
        <dbReference type="SAM" id="Phobius"/>
    </source>
</evidence>
<dbReference type="EMBL" id="L41152">
    <property type="protein sequence ID" value="AAB62282.1"/>
    <property type="molecule type" value="Genomic_DNA"/>
</dbReference>
<keyword evidence="1" id="KW-0812">Transmembrane</keyword>
<sequence length="45" mass="5234">MVLTSYTVSLIIPFTFTIGTMKILKKTNILHSFTYYSIYIRKSAQ</sequence>